<name>A0A0K2QJ56_9CAUD</name>
<dbReference type="RefSeq" id="YP_009226457.1">
    <property type="nucleotide sequence ID" value="NC_029106.1"/>
</dbReference>
<feature type="compositionally biased region" description="Basic and acidic residues" evidence="1">
    <location>
        <begin position="51"/>
        <end position="69"/>
    </location>
</feature>
<gene>
    <name evidence="2" type="ORF">ADP64_000039</name>
</gene>
<reference evidence="2" key="1">
    <citation type="submission" date="2015-09" db="EMBL/GenBank/DDBJ databases">
        <authorList>
            <person name="Zhao X."/>
        </authorList>
    </citation>
    <scope>NUCLEOTIDE SEQUENCE</scope>
</reference>
<organism evidence="2 3">
    <name type="scientific">Achromobacter phage phiAxp-2</name>
    <dbReference type="NCBI Taxonomy" id="1664246"/>
    <lineage>
        <taxon>Viruses</taxon>
        <taxon>Duplodnaviria</taxon>
        <taxon>Heunggongvirae</taxon>
        <taxon>Uroviricota</taxon>
        <taxon>Caudoviricetes</taxon>
        <taxon>Casjensviridae</taxon>
        <taxon>Fengtaivirus</taxon>
        <taxon>Fengtaivirus Axp2</taxon>
    </lineage>
</organism>
<dbReference type="GeneID" id="26798922"/>
<dbReference type="EMBL" id="KT321316">
    <property type="protein sequence ID" value="ALE20593.1"/>
    <property type="molecule type" value="Genomic_DNA"/>
</dbReference>
<feature type="region of interest" description="Disordered" evidence="1">
    <location>
        <begin position="18"/>
        <end position="37"/>
    </location>
</feature>
<evidence type="ECO:0000256" key="1">
    <source>
        <dbReference type="SAM" id="MobiDB-lite"/>
    </source>
</evidence>
<evidence type="ECO:0000313" key="3">
    <source>
        <dbReference type="Proteomes" id="UP000201646"/>
    </source>
</evidence>
<accession>A0A0K2QJ56</accession>
<feature type="region of interest" description="Disordered" evidence="1">
    <location>
        <begin position="45"/>
        <end position="69"/>
    </location>
</feature>
<sequence length="69" mass="7539">MAVVGGLVVARLSGRKAQREETAAKIAQQQGESYRTVKEVRDAIDQAGPDGSRERSKQWVRNGKDAGRD</sequence>
<dbReference type="KEGG" id="vg:26798922"/>
<proteinExistence type="predicted"/>
<protein>
    <submittedName>
        <fullName evidence="2">Uncharacterized protein</fullName>
    </submittedName>
</protein>
<keyword evidence="3" id="KW-1185">Reference proteome</keyword>
<dbReference type="Proteomes" id="UP000201646">
    <property type="component" value="Segment"/>
</dbReference>
<evidence type="ECO:0000313" key="2">
    <source>
        <dbReference type="EMBL" id="ALE20593.1"/>
    </source>
</evidence>